<feature type="transmembrane region" description="Helical" evidence="6">
    <location>
        <begin position="71"/>
        <end position="90"/>
    </location>
</feature>
<dbReference type="PRINTS" id="PR00251">
    <property type="entry name" value="BACTRLOPSIN"/>
</dbReference>
<feature type="transmembrane region" description="Helical" evidence="6">
    <location>
        <begin position="102"/>
        <end position="120"/>
    </location>
</feature>
<dbReference type="Gene3D" id="1.20.1070.10">
    <property type="entry name" value="Rhodopsin 7-helix transmembrane proteins"/>
    <property type="match status" value="1"/>
</dbReference>
<feature type="transmembrane region" description="Helical" evidence="6">
    <location>
        <begin position="197"/>
        <end position="221"/>
    </location>
</feature>
<dbReference type="EMBL" id="JACRWD010000001">
    <property type="protein sequence ID" value="MBC6002346.1"/>
    <property type="molecule type" value="Genomic_DNA"/>
</dbReference>
<evidence type="ECO:0000256" key="2">
    <source>
        <dbReference type="ARBA" id="ARBA00008130"/>
    </source>
</evidence>
<evidence type="ECO:0000256" key="4">
    <source>
        <dbReference type="ARBA" id="ARBA00022989"/>
    </source>
</evidence>
<evidence type="ECO:0000256" key="1">
    <source>
        <dbReference type="ARBA" id="ARBA00004141"/>
    </source>
</evidence>
<feature type="transmembrane region" description="Helical" evidence="6">
    <location>
        <begin position="168"/>
        <end position="185"/>
    </location>
</feature>
<dbReference type="Proteomes" id="UP000611796">
    <property type="component" value="Unassembled WGS sequence"/>
</dbReference>
<feature type="transmembrane region" description="Helical" evidence="6">
    <location>
        <begin position="6"/>
        <end position="26"/>
    </location>
</feature>
<dbReference type="SUPFAM" id="SSF81321">
    <property type="entry name" value="Family A G protein-coupled receptor-like"/>
    <property type="match status" value="1"/>
</dbReference>
<comment type="similarity">
    <text evidence="2">Belongs to the archaeal/bacterial/fungal opsin family.</text>
</comment>
<dbReference type="InterPro" id="IPR001425">
    <property type="entry name" value="Arc/bac/fun_rhodopsins"/>
</dbReference>
<proteinExistence type="inferred from homology"/>
<organism evidence="7 8">
    <name type="scientific">Paeniclostridium hominis</name>
    <dbReference type="NCBI Taxonomy" id="2764329"/>
    <lineage>
        <taxon>Bacteria</taxon>
        <taxon>Bacillati</taxon>
        <taxon>Bacillota</taxon>
        <taxon>Clostridia</taxon>
        <taxon>Peptostreptococcales</taxon>
        <taxon>Peptostreptococcaceae</taxon>
        <taxon>Paeniclostridium</taxon>
    </lineage>
</organism>
<feature type="transmembrane region" description="Helical" evidence="6">
    <location>
        <begin position="38"/>
        <end position="59"/>
    </location>
</feature>
<name>A0ABR7K021_9FIRM</name>
<comment type="caution">
    <text evidence="7">The sequence shown here is derived from an EMBL/GenBank/DDBJ whole genome shotgun (WGS) entry which is preliminary data.</text>
</comment>
<dbReference type="RefSeq" id="WP_187004816.1">
    <property type="nucleotide sequence ID" value="NZ_JACRWD010000001.1"/>
</dbReference>
<dbReference type="Pfam" id="PF01036">
    <property type="entry name" value="Bac_rhodopsin"/>
    <property type="match status" value="1"/>
</dbReference>
<keyword evidence="8" id="KW-1185">Reference proteome</keyword>
<evidence type="ECO:0000256" key="6">
    <source>
        <dbReference type="SAM" id="Phobius"/>
    </source>
</evidence>
<reference evidence="7 8" key="1">
    <citation type="submission" date="2020-08" db="EMBL/GenBank/DDBJ databases">
        <authorList>
            <person name="Liu C."/>
            <person name="Sun Q."/>
        </authorList>
    </citation>
    <scope>NUCLEOTIDE SEQUENCE [LARGE SCALE GENOMIC DNA]</scope>
    <source>
        <strain evidence="7 8">NSJ-45</strain>
    </source>
</reference>
<protein>
    <submittedName>
        <fullName evidence="7">Bacteriorhodopsin</fullName>
    </submittedName>
</protein>
<dbReference type="SMART" id="SM01021">
    <property type="entry name" value="Bac_rhodopsin"/>
    <property type="match status" value="1"/>
</dbReference>
<evidence type="ECO:0000256" key="5">
    <source>
        <dbReference type="ARBA" id="ARBA00023136"/>
    </source>
</evidence>
<gene>
    <name evidence="7" type="ORF">H8891_00910</name>
</gene>
<sequence length="228" mass="26285">MSQEHIILYWIYVIVMLTGALVIAIMSRNSKGVPKINYFISLFIPMWSAILYIPIATLIGTNNINAKTIFYAKYLDCIVTIPLLLILLCLTGMYNMKKNNTILFGVAFSSIIMILFIFIGSLQIGINRYICFFIEALISFIVLWVIWGPIENIASTQGYKVYRLYKNMALYFTIFFGSYFISWIMSSSVYDLVSKKFYIYIFITISVLFKLGFGLVNIIGLRKLEENE</sequence>
<evidence type="ECO:0000256" key="3">
    <source>
        <dbReference type="ARBA" id="ARBA00022692"/>
    </source>
</evidence>
<keyword evidence="5 6" id="KW-0472">Membrane</keyword>
<comment type="subcellular location">
    <subcellularLocation>
        <location evidence="1">Membrane</location>
        <topology evidence="1">Multi-pass membrane protein</topology>
    </subcellularLocation>
</comment>
<keyword evidence="4 6" id="KW-1133">Transmembrane helix</keyword>
<accession>A0ABR7K021</accession>
<evidence type="ECO:0000313" key="7">
    <source>
        <dbReference type="EMBL" id="MBC6002346.1"/>
    </source>
</evidence>
<feature type="transmembrane region" description="Helical" evidence="6">
    <location>
        <begin position="126"/>
        <end position="147"/>
    </location>
</feature>
<keyword evidence="3 6" id="KW-0812">Transmembrane</keyword>
<evidence type="ECO:0000313" key="8">
    <source>
        <dbReference type="Proteomes" id="UP000611796"/>
    </source>
</evidence>